<feature type="region of interest" description="Disordered" evidence="1">
    <location>
        <begin position="131"/>
        <end position="152"/>
    </location>
</feature>
<dbReference type="Proteomes" id="UP000261640">
    <property type="component" value="Unplaced"/>
</dbReference>
<dbReference type="Ensembl" id="ENSMAMT00000005037.2">
    <property type="protein sequence ID" value="ENSMAMP00000004916.1"/>
    <property type="gene ID" value="ENSMAMG00000003311.2"/>
</dbReference>
<dbReference type="AlphaFoldDB" id="A0A3Q3L5S9"/>
<reference evidence="2" key="2">
    <citation type="submission" date="2025-09" db="UniProtKB">
        <authorList>
            <consortium name="Ensembl"/>
        </authorList>
    </citation>
    <scope>IDENTIFICATION</scope>
</reference>
<evidence type="ECO:0000313" key="2">
    <source>
        <dbReference type="Ensembl" id="ENSMAMP00000004916.1"/>
    </source>
</evidence>
<dbReference type="InParanoid" id="A0A3Q3L5S9"/>
<protein>
    <submittedName>
        <fullName evidence="2">Uncharacterized protein</fullName>
    </submittedName>
</protein>
<sequence>MPRNYKRKTGRASTPLQDMDSAVKEVEKGKSIHEVARQINIYGKEIRPGYERTGLANQVFDEHMEKELAEHIKALAAMFHSLSPMKCRELAFEYAQRNDINIPASWIREEKAGLAKCEFIKKKGENDISIPLNDTTDYESSDVQNDDDDDGDKDLSAGDFVIVNFAGKTKSYNDIGLVEKVDGADINAKFLRRSSKKSLDGKPIFTFKENDEGVIPRKDVRKKLPTPQKLGGTARREQKFIFPCSIDKWDVM</sequence>
<evidence type="ECO:0000313" key="3">
    <source>
        <dbReference type="Proteomes" id="UP000261640"/>
    </source>
</evidence>
<dbReference type="STRING" id="205130.ENSMAMP00000004916"/>
<feature type="compositionally biased region" description="Acidic residues" evidence="1">
    <location>
        <begin position="136"/>
        <end position="152"/>
    </location>
</feature>
<dbReference type="GeneTree" id="ENSGT00990000203922"/>
<proteinExistence type="predicted"/>
<keyword evidence="3" id="KW-1185">Reference proteome</keyword>
<accession>A0A3Q3L5S9</accession>
<evidence type="ECO:0000256" key="1">
    <source>
        <dbReference type="SAM" id="MobiDB-lite"/>
    </source>
</evidence>
<reference evidence="2" key="1">
    <citation type="submission" date="2025-08" db="UniProtKB">
        <authorList>
            <consortium name="Ensembl"/>
        </authorList>
    </citation>
    <scope>IDENTIFICATION</scope>
</reference>
<name>A0A3Q3L5S9_9TELE</name>
<organism evidence="2 3">
    <name type="scientific">Mastacembelus armatus</name>
    <name type="common">zig-zag eel</name>
    <dbReference type="NCBI Taxonomy" id="205130"/>
    <lineage>
        <taxon>Eukaryota</taxon>
        <taxon>Metazoa</taxon>
        <taxon>Chordata</taxon>
        <taxon>Craniata</taxon>
        <taxon>Vertebrata</taxon>
        <taxon>Euteleostomi</taxon>
        <taxon>Actinopterygii</taxon>
        <taxon>Neopterygii</taxon>
        <taxon>Teleostei</taxon>
        <taxon>Neoteleostei</taxon>
        <taxon>Acanthomorphata</taxon>
        <taxon>Anabantaria</taxon>
        <taxon>Synbranchiformes</taxon>
        <taxon>Mastacembelidae</taxon>
        <taxon>Mastacembelus</taxon>
    </lineage>
</organism>